<keyword evidence="11" id="KW-1278">Translocase</keyword>
<evidence type="ECO:0000256" key="9">
    <source>
        <dbReference type="ARBA" id="ARBA00022840"/>
    </source>
</evidence>
<protein>
    <submittedName>
        <fullName evidence="19">ABC-type bacteriocin transporter</fullName>
        <ecNumber evidence="19">3.6.3.44</ecNumber>
    </submittedName>
</protein>
<feature type="transmembrane region" description="Helical" evidence="15">
    <location>
        <begin position="208"/>
        <end position="229"/>
    </location>
</feature>
<dbReference type="Pfam" id="PF03412">
    <property type="entry name" value="Peptidase_C39"/>
    <property type="match status" value="1"/>
</dbReference>
<reference evidence="19 20" key="1">
    <citation type="journal article" date="2011" name="J. Bacteriol.">
        <title>Complete genome sequence of the cellulose-degrading bacterium Cellulosilyticum lentocellum.</title>
        <authorList>
            <consortium name="US DOE Joint Genome Institute"/>
            <person name="Miller D.A."/>
            <person name="Suen G."/>
            <person name="Bruce D."/>
            <person name="Copeland A."/>
            <person name="Cheng J.F."/>
            <person name="Detter C."/>
            <person name="Goodwin L.A."/>
            <person name="Han C.S."/>
            <person name="Hauser L.J."/>
            <person name="Land M.L."/>
            <person name="Lapidus A."/>
            <person name="Lucas S."/>
            <person name="Meincke L."/>
            <person name="Pitluck S."/>
            <person name="Tapia R."/>
            <person name="Teshima H."/>
            <person name="Woyke T."/>
            <person name="Fox B.G."/>
            <person name="Angert E.R."/>
            <person name="Currie C.R."/>
        </authorList>
    </citation>
    <scope>NUCLEOTIDE SEQUENCE [LARGE SCALE GENOMIC DNA]</scope>
    <source>
        <strain evidence="20">ATCC 49066 / DSM 5427 / NCIMB 11756 / RHM5</strain>
    </source>
</reference>
<feature type="transmembrane region" description="Helical" evidence="15">
    <location>
        <begin position="165"/>
        <end position="188"/>
    </location>
</feature>
<keyword evidence="2" id="KW-0813">Transport</keyword>
<keyword evidence="14" id="KW-0080">Bacteriocin transport</keyword>
<dbReference type="InterPro" id="IPR003439">
    <property type="entry name" value="ABC_transporter-like_ATP-bd"/>
</dbReference>
<feature type="transmembrane region" description="Helical" evidence="15">
    <location>
        <begin position="404"/>
        <end position="423"/>
    </location>
</feature>
<keyword evidence="13 15" id="KW-0472">Membrane</keyword>
<evidence type="ECO:0000259" key="18">
    <source>
        <dbReference type="PROSITE" id="PS50990"/>
    </source>
</evidence>
<organism evidence="19 20">
    <name type="scientific">Cellulosilyticum lentocellum (strain ATCC 49066 / DSM 5427 / NCIMB 11756 / RHM5)</name>
    <name type="common">Clostridium lentocellum</name>
    <dbReference type="NCBI Taxonomy" id="642492"/>
    <lineage>
        <taxon>Bacteria</taxon>
        <taxon>Bacillati</taxon>
        <taxon>Bacillota</taxon>
        <taxon>Clostridia</taxon>
        <taxon>Lachnospirales</taxon>
        <taxon>Cellulosilyticaceae</taxon>
        <taxon>Cellulosilyticum</taxon>
    </lineage>
</organism>
<dbReference type="InterPro" id="IPR005897">
    <property type="entry name" value="Pept_C39_ABC_bacteriocin"/>
</dbReference>
<dbReference type="InterPro" id="IPR036640">
    <property type="entry name" value="ABC1_TM_sf"/>
</dbReference>
<dbReference type="PANTHER" id="PTHR24221:SF654">
    <property type="entry name" value="ATP-BINDING CASSETTE SUB-FAMILY B MEMBER 6"/>
    <property type="match status" value="1"/>
</dbReference>
<evidence type="ECO:0000313" key="20">
    <source>
        <dbReference type="Proteomes" id="UP000008467"/>
    </source>
</evidence>
<name>F2JH57_CELLD</name>
<evidence type="ECO:0000256" key="10">
    <source>
        <dbReference type="ARBA" id="ARBA00022927"/>
    </source>
</evidence>
<evidence type="ECO:0000256" key="13">
    <source>
        <dbReference type="ARBA" id="ARBA00023136"/>
    </source>
</evidence>
<evidence type="ECO:0000256" key="11">
    <source>
        <dbReference type="ARBA" id="ARBA00022967"/>
    </source>
</evidence>
<dbReference type="RefSeq" id="WP_013655173.1">
    <property type="nucleotide sequence ID" value="NC_015275.1"/>
</dbReference>
<keyword evidence="4" id="KW-0645">Protease</keyword>
<evidence type="ECO:0000259" key="17">
    <source>
        <dbReference type="PROSITE" id="PS50929"/>
    </source>
</evidence>
<dbReference type="PANTHER" id="PTHR24221">
    <property type="entry name" value="ATP-BINDING CASSETTE SUB-FAMILY B"/>
    <property type="match status" value="1"/>
</dbReference>
<evidence type="ECO:0000256" key="4">
    <source>
        <dbReference type="ARBA" id="ARBA00022670"/>
    </source>
</evidence>
<evidence type="ECO:0000256" key="3">
    <source>
        <dbReference type="ARBA" id="ARBA00022475"/>
    </source>
</evidence>
<dbReference type="InterPro" id="IPR017871">
    <property type="entry name" value="ABC_transporter-like_CS"/>
</dbReference>
<dbReference type="SMART" id="SM00382">
    <property type="entry name" value="AAA"/>
    <property type="match status" value="1"/>
</dbReference>
<dbReference type="CDD" id="cd18570">
    <property type="entry name" value="ABC_6TM_PCAT1_LagD_like"/>
    <property type="match status" value="1"/>
</dbReference>
<keyword evidence="10" id="KW-0653">Protein transport</keyword>
<dbReference type="InterPro" id="IPR027417">
    <property type="entry name" value="P-loop_NTPase"/>
</dbReference>
<dbReference type="EC" id="3.6.3.44" evidence="19"/>
<evidence type="ECO:0000256" key="7">
    <source>
        <dbReference type="ARBA" id="ARBA00022801"/>
    </source>
</evidence>
<evidence type="ECO:0000313" key="19">
    <source>
        <dbReference type="EMBL" id="ADZ81872.1"/>
    </source>
</evidence>
<evidence type="ECO:0000259" key="16">
    <source>
        <dbReference type="PROSITE" id="PS50893"/>
    </source>
</evidence>
<keyword evidence="6" id="KW-0547">Nucleotide-binding</keyword>
<dbReference type="Pfam" id="PF00005">
    <property type="entry name" value="ABC_tran"/>
    <property type="match status" value="1"/>
</dbReference>
<sequence length="735" mass="82751">MKIDMKKYIIKQHDERDCGAACLAMISYSYGLKYPLQRYREFSKTDISGTNLYGLVDGATQIGLQAEALNGSLEDLEVAINGGEISFPFIIHTIESHYIVVFDIKKNKVTIGDPSKGKVKYSKEEFIKIWSGYVITFKKTQEFKEGDYCQGNFARFFKLIGEQKSILISIFFLSLIISLIGIMGTFVFEAVIDNFLPSKDSLTKIVRGPINGILSFNLVFIVLIVVYLIQAIMQLVRNYLLAIVSKKIDISLMLSYYRHLMNIPVSAVKGRLTGEYLARFSDATTIRSAVSGATLTIMLDSTMVVFGGIILYFKSRLLFAISLIVISIYLIVILCYKKAIKTINYRIMENNSKLQSYFKETIDGIETIKANHAEEIVTQNTTRRFNILINDVLKGSIISSSQDVLLRLVETIGIVVVLWVGFYMVLNDIITVGMLLTFYALQGYFISPIKNIIKLQPMIQTAVVAAERLNDILDIGVERYDNEVEKLNIETIEYEGVSFRYSNNELTLRDINLKINEGERIAIVGESGCGKTTLVKLLLEFYIPEQGNIKINGQDISNISLGDIRRNIAYVDQNTFLFSDSIINNLKLGNPESTFEEIKEACRISKADKFINKTLLGYETYLDENGQNISGGQRQLLSIARSLVKGANIIVLDEATSNLDTITENNIGDTILDLSRELTLIIIAHKLSTIKECDRIYVMKEGGIVEHGTHKELIDKKGVYYQMYIADNKIAICAN</sequence>
<evidence type="ECO:0000256" key="5">
    <source>
        <dbReference type="ARBA" id="ARBA00022692"/>
    </source>
</evidence>
<dbReference type="KEGG" id="cle:Clole_0113"/>
<dbReference type="InterPro" id="IPR003593">
    <property type="entry name" value="AAA+_ATPase"/>
</dbReference>
<dbReference type="GO" id="GO:0006508">
    <property type="term" value="P:proteolysis"/>
    <property type="evidence" value="ECO:0007669"/>
    <property type="project" value="UniProtKB-KW"/>
</dbReference>
<dbReference type="eggNOG" id="COG2274">
    <property type="taxonomic scope" value="Bacteria"/>
</dbReference>
<dbReference type="EMBL" id="CP002582">
    <property type="protein sequence ID" value="ADZ81872.1"/>
    <property type="molecule type" value="Genomic_DNA"/>
</dbReference>
<dbReference type="PROSITE" id="PS50929">
    <property type="entry name" value="ABC_TM1F"/>
    <property type="match status" value="1"/>
</dbReference>
<dbReference type="InterPro" id="IPR039421">
    <property type="entry name" value="Type_1_exporter"/>
</dbReference>
<evidence type="ECO:0000256" key="12">
    <source>
        <dbReference type="ARBA" id="ARBA00022989"/>
    </source>
</evidence>
<keyword evidence="20" id="KW-1185">Reference proteome</keyword>
<feature type="domain" description="ABC transporter" evidence="16">
    <location>
        <begin position="492"/>
        <end position="726"/>
    </location>
</feature>
<keyword evidence="9" id="KW-0067">ATP-binding</keyword>
<dbReference type="Gene3D" id="3.90.70.10">
    <property type="entry name" value="Cysteine proteinases"/>
    <property type="match status" value="1"/>
</dbReference>
<evidence type="ECO:0000256" key="15">
    <source>
        <dbReference type="SAM" id="Phobius"/>
    </source>
</evidence>
<dbReference type="NCBIfam" id="TIGR01193">
    <property type="entry name" value="bacteriocin_ABC"/>
    <property type="match status" value="1"/>
</dbReference>
<dbReference type="GO" id="GO:0043214">
    <property type="term" value="F:ABC-type bacteriocin transporter activity"/>
    <property type="evidence" value="ECO:0007669"/>
    <property type="project" value="InterPro"/>
</dbReference>
<dbReference type="AlphaFoldDB" id="F2JH57"/>
<dbReference type="InterPro" id="IPR011527">
    <property type="entry name" value="ABC1_TM_dom"/>
</dbReference>
<evidence type="ECO:0000256" key="14">
    <source>
        <dbReference type="ARBA" id="ARBA00043264"/>
    </source>
</evidence>
<dbReference type="Gene3D" id="1.20.1560.10">
    <property type="entry name" value="ABC transporter type 1, transmembrane domain"/>
    <property type="match status" value="1"/>
</dbReference>
<dbReference type="FunFam" id="3.40.50.300:FF:000299">
    <property type="entry name" value="ABC transporter ATP-binding protein/permease"/>
    <property type="match status" value="1"/>
</dbReference>
<dbReference type="MEROPS" id="C39.001"/>
<keyword evidence="5 15" id="KW-0812">Transmembrane</keyword>
<dbReference type="GO" id="GO:0008234">
    <property type="term" value="F:cysteine-type peptidase activity"/>
    <property type="evidence" value="ECO:0007669"/>
    <property type="project" value="UniProtKB-KW"/>
</dbReference>
<feature type="domain" description="Peptidase C39" evidence="18">
    <location>
        <begin position="12"/>
        <end position="137"/>
    </location>
</feature>
<keyword evidence="7 19" id="KW-0378">Hydrolase</keyword>
<dbReference type="PROSITE" id="PS50893">
    <property type="entry name" value="ABC_TRANSPORTER_2"/>
    <property type="match status" value="1"/>
</dbReference>
<dbReference type="GO" id="GO:0015031">
    <property type="term" value="P:protein transport"/>
    <property type="evidence" value="ECO:0007669"/>
    <property type="project" value="UniProtKB-KW"/>
</dbReference>
<evidence type="ECO:0000256" key="2">
    <source>
        <dbReference type="ARBA" id="ARBA00022448"/>
    </source>
</evidence>
<dbReference type="SUPFAM" id="SSF90123">
    <property type="entry name" value="ABC transporter transmembrane region"/>
    <property type="match status" value="1"/>
</dbReference>
<dbReference type="STRING" id="642492.Clole_0113"/>
<feature type="transmembrane region" description="Helical" evidence="15">
    <location>
        <begin position="289"/>
        <end position="311"/>
    </location>
</feature>
<keyword evidence="12 15" id="KW-1133">Transmembrane helix</keyword>
<keyword evidence="3" id="KW-1003">Cell membrane</keyword>
<dbReference type="Proteomes" id="UP000008467">
    <property type="component" value="Chromosome"/>
</dbReference>
<evidence type="ECO:0000256" key="8">
    <source>
        <dbReference type="ARBA" id="ARBA00022807"/>
    </source>
</evidence>
<evidence type="ECO:0000256" key="1">
    <source>
        <dbReference type="ARBA" id="ARBA00004651"/>
    </source>
</evidence>
<feature type="transmembrane region" description="Helical" evidence="15">
    <location>
        <begin position="317"/>
        <end position="336"/>
    </location>
</feature>
<keyword evidence="8" id="KW-0788">Thiol protease</keyword>
<dbReference type="InterPro" id="IPR005074">
    <property type="entry name" value="Peptidase_C39"/>
</dbReference>
<dbReference type="SUPFAM" id="SSF52540">
    <property type="entry name" value="P-loop containing nucleoside triphosphate hydrolases"/>
    <property type="match status" value="1"/>
</dbReference>
<feature type="domain" description="ABC transmembrane type-1" evidence="17">
    <location>
        <begin position="170"/>
        <end position="461"/>
    </location>
</feature>
<dbReference type="GO" id="GO:0016887">
    <property type="term" value="F:ATP hydrolysis activity"/>
    <property type="evidence" value="ECO:0007669"/>
    <property type="project" value="InterPro"/>
</dbReference>
<comment type="subcellular location">
    <subcellularLocation>
        <location evidence="1">Cell membrane</location>
        <topology evidence="1">Multi-pass membrane protein</topology>
    </subcellularLocation>
</comment>
<accession>F2JH57</accession>
<evidence type="ECO:0000256" key="6">
    <source>
        <dbReference type="ARBA" id="ARBA00022741"/>
    </source>
</evidence>
<dbReference type="Gene3D" id="3.40.50.300">
    <property type="entry name" value="P-loop containing nucleotide triphosphate hydrolases"/>
    <property type="match status" value="1"/>
</dbReference>
<dbReference type="PROSITE" id="PS00211">
    <property type="entry name" value="ABC_TRANSPORTER_1"/>
    <property type="match status" value="1"/>
</dbReference>
<dbReference type="GO" id="GO:0034040">
    <property type="term" value="F:ATPase-coupled lipid transmembrane transporter activity"/>
    <property type="evidence" value="ECO:0007669"/>
    <property type="project" value="TreeGrafter"/>
</dbReference>
<dbReference type="GO" id="GO:0005524">
    <property type="term" value="F:ATP binding"/>
    <property type="evidence" value="ECO:0007669"/>
    <property type="project" value="UniProtKB-KW"/>
</dbReference>
<gene>
    <name evidence="19" type="ordered locus">Clole_0113</name>
</gene>
<dbReference type="Pfam" id="PF00664">
    <property type="entry name" value="ABC_membrane"/>
    <property type="match status" value="1"/>
</dbReference>
<dbReference type="PROSITE" id="PS50990">
    <property type="entry name" value="PEPTIDASE_C39"/>
    <property type="match status" value="1"/>
</dbReference>
<dbReference type="CDD" id="cd02418">
    <property type="entry name" value="Peptidase_C39B"/>
    <property type="match status" value="1"/>
</dbReference>
<proteinExistence type="predicted"/>
<dbReference type="HOGENOM" id="CLU_000604_84_3_9"/>
<dbReference type="GO" id="GO:0005886">
    <property type="term" value="C:plasma membrane"/>
    <property type="evidence" value="ECO:0007669"/>
    <property type="project" value="UniProtKB-SubCell"/>
</dbReference>